<evidence type="ECO:0000313" key="7">
    <source>
        <dbReference type="Proteomes" id="UP000283587"/>
    </source>
</evidence>
<gene>
    <name evidence="6" type="ORF">D3P05_21160</name>
</gene>
<comment type="cofactor">
    <cofactor evidence="1">
        <name>Mg(2+)</name>
        <dbReference type="ChEBI" id="CHEBI:18420"/>
    </cofactor>
</comment>
<comment type="caution">
    <text evidence="6">The sequence shown here is derived from an EMBL/GenBank/DDBJ whole genome shotgun (WGS) entry which is preliminary data.</text>
</comment>
<sequence>MQVAALCLDPETGKVLLITSRGTGRWIIPKGWPMEGRTLPAAAALEAWEEAGAEGRIGREEIGRYSYDKDQDSGFAVPVEVRVYPLHVTRLSGDFPESAQRKRRWFTPRDAIRMVAEPGLKALLRGLPKAEV</sequence>
<organism evidence="6 7">
    <name type="scientific">Paracoccus siganidrum</name>
    <dbReference type="NCBI Taxonomy" id="1276757"/>
    <lineage>
        <taxon>Bacteria</taxon>
        <taxon>Pseudomonadati</taxon>
        <taxon>Pseudomonadota</taxon>
        <taxon>Alphaproteobacteria</taxon>
        <taxon>Rhodobacterales</taxon>
        <taxon>Paracoccaceae</taxon>
        <taxon>Paracoccus</taxon>
    </lineage>
</organism>
<dbReference type="CDD" id="cd04666">
    <property type="entry name" value="NUDIX_DIPP2_like_Nudt4"/>
    <property type="match status" value="1"/>
</dbReference>
<keyword evidence="7" id="KW-1185">Reference proteome</keyword>
<dbReference type="InterPro" id="IPR000086">
    <property type="entry name" value="NUDIX_hydrolase_dom"/>
</dbReference>
<dbReference type="InterPro" id="IPR015797">
    <property type="entry name" value="NUDIX_hydrolase-like_dom_sf"/>
</dbReference>
<evidence type="ECO:0000256" key="3">
    <source>
        <dbReference type="ARBA" id="ARBA00022801"/>
    </source>
</evidence>
<dbReference type="Pfam" id="PF00293">
    <property type="entry name" value="NUDIX"/>
    <property type="match status" value="1"/>
</dbReference>
<dbReference type="EMBL" id="QZEW01000135">
    <property type="protein sequence ID" value="RJL03926.1"/>
    <property type="molecule type" value="Genomic_DNA"/>
</dbReference>
<protein>
    <submittedName>
        <fullName evidence="6">NUDIX domain-containing protein</fullName>
    </submittedName>
</protein>
<dbReference type="Gene3D" id="3.90.79.10">
    <property type="entry name" value="Nucleoside Triphosphate Pyrophosphohydrolase"/>
    <property type="match status" value="1"/>
</dbReference>
<evidence type="ECO:0000256" key="2">
    <source>
        <dbReference type="ARBA" id="ARBA00022723"/>
    </source>
</evidence>
<dbReference type="GO" id="GO:0016462">
    <property type="term" value="F:pyrophosphatase activity"/>
    <property type="evidence" value="ECO:0007669"/>
    <property type="project" value="InterPro"/>
</dbReference>
<keyword evidence="2" id="KW-0479">Metal-binding</keyword>
<dbReference type="OrthoDB" id="7066910at2"/>
<dbReference type="AlphaFoldDB" id="A0A418ZV15"/>
<dbReference type="PROSITE" id="PS51462">
    <property type="entry name" value="NUDIX"/>
    <property type="match status" value="1"/>
</dbReference>
<name>A0A418ZV15_9RHOB</name>
<dbReference type="InterPro" id="IPR047198">
    <property type="entry name" value="DDP-like_NUDIX"/>
</dbReference>
<keyword evidence="4" id="KW-0460">Magnesium</keyword>
<accession>A0A418ZV15</accession>
<dbReference type="GO" id="GO:0046872">
    <property type="term" value="F:metal ion binding"/>
    <property type="evidence" value="ECO:0007669"/>
    <property type="project" value="UniProtKB-KW"/>
</dbReference>
<feature type="domain" description="Nudix hydrolase" evidence="5">
    <location>
        <begin position="1"/>
        <end position="128"/>
    </location>
</feature>
<keyword evidence="3" id="KW-0378">Hydrolase</keyword>
<dbReference type="Proteomes" id="UP000283587">
    <property type="component" value="Unassembled WGS sequence"/>
</dbReference>
<evidence type="ECO:0000259" key="5">
    <source>
        <dbReference type="PROSITE" id="PS51462"/>
    </source>
</evidence>
<dbReference type="SUPFAM" id="SSF55811">
    <property type="entry name" value="Nudix"/>
    <property type="match status" value="1"/>
</dbReference>
<dbReference type="PANTHER" id="PTHR12629">
    <property type="entry name" value="DIPHOSPHOINOSITOL POLYPHOSPHATE PHOSPHOHYDROLASE"/>
    <property type="match status" value="1"/>
</dbReference>
<evidence type="ECO:0000256" key="4">
    <source>
        <dbReference type="ARBA" id="ARBA00022842"/>
    </source>
</evidence>
<proteinExistence type="predicted"/>
<dbReference type="GO" id="GO:0005737">
    <property type="term" value="C:cytoplasm"/>
    <property type="evidence" value="ECO:0007669"/>
    <property type="project" value="TreeGrafter"/>
</dbReference>
<evidence type="ECO:0000256" key="1">
    <source>
        <dbReference type="ARBA" id="ARBA00001946"/>
    </source>
</evidence>
<dbReference type="PANTHER" id="PTHR12629:SF0">
    <property type="entry name" value="DIPHOSPHOINOSITOL-POLYPHOSPHATE DIPHOSPHATASE"/>
    <property type="match status" value="1"/>
</dbReference>
<reference evidence="7" key="1">
    <citation type="submission" date="2018-09" db="EMBL/GenBank/DDBJ databases">
        <title>Paracoccus onubensis nov. sp. a moderate halophilic bacterium isolated from Gruta de las Maravillas (Aracena, Spain).</title>
        <authorList>
            <person name="Jurado V."/>
            <person name="Gutierrez-Patricio S."/>
            <person name="Gonzalez-Pimentel J.L."/>
            <person name="Miller A.Z."/>
            <person name="Laiz L."/>
            <person name="Saiz-Jimenez C."/>
        </authorList>
    </citation>
    <scope>NUCLEOTIDE SEQUENCE [LARGE SCALE GENOMIC DNA]</scope>
    <source>
        <strain evidence="7">DSM 26381</strain>
    </source>
</reference>
<evidence type="ECO:0000313" key="6">
    <source>
        <dbReference type="EMBL" id="RJL03926.1"/>
    </source>
</evidence>